<protein>
    <submittedName>
        <fullName evidence="7">Uncharacterized protein</fullName>
    </submittedName>
</protein>
<evidence type="ECO:0000313" key="7">
    <source>
        <dbReference type="EMBL" id="KAG8370615.1"/>
    </source>
</evidence>
<gene>
    <name evidence="7" type="ORF">BUALT_Bualt13G0001800</name>
</gene>
<proteinExistence type="predicted"/>
<comment type="subcellular location">
    <subcellularLocation>
        <location evidence="1">Nucleus</location>
    </subcellularLocation>
</comment>
<evidence type="ECO:0000256" key="4">
    <source>
        <dbReference type="SAM" id="MobiDB-lite"/>
    </source>
</evidence>
<keyword evidence="3" id="KW-0539">Nucleus</keyword>
<dbReference type="InterPro" id="IPR017930">
    <property type="entry name" value="Myb_dom"/>
</dbReference>
<dbReference type="InterPro" id="IPR001005">
    <property type="entry name" value="SANT/Myb"/>
</dbReference>
<dbReference type="InterPro" id="IPR015495">
    <property type="entry name" value="Myb_TF_plants"/>
</dbReference>
<dbReference type="PANTHER" id="PTHR47999:SF111">
    <property type="entry name" value="TRANSCRIPTION FACTOR MYB11-RELATED"/>
    <property type="match status" value="1"/>
</dbReference>
<feature type="domain" description="Myb-like" evidence="5">
    <location>
        <begin position="37"/>
        <end position="87"/>
    </location>
</feature>
<feature type="domain" description="HTH myb-type" evidence="6">
    <location>
        <begin position="37"/>
        <end position="91"/>
    </location>
</feature>
<feature type="region of interest" description="Disordered" evidence="4">
    <location>
        <begin position="102"/>
        <end position="148"/>
    </location>
</feature>
<keyword evidence="8" id="KW-1185">Reference proteome</keyword>
<dbReference type="GO" id="GO:0005634">
    <property type="term" value="C:nucleus"/>
    <property type="evidence" value="ECO:0007669"/>
    <property type="project" value="UniProtKB-SubCell"/>
</dbReference>
<dbReference type="Pfam" id="PF00249">
    <property type="entry name" value="Myb_DNA-binding"/>
    <property type="match status" value="1"/>
</dbReference>
<evidence type="ECO:0000256" key="1">
    <source>
        <dbReference type="ARBA" id="ARBA00004123"/>
    </source>
</evidence>
<dbReference type="GO" id="GO:0003677">
    <property type="term" value="F:DNA binding"/>
    <property type="evidence" value="ECO:0007669"/>
    <property type="project" value="UniProtKB-KW"/>
</dbReference>
<evidence type="ECO:0000259" key="5">
    <source>
        <dbReference type="PROSITE" id="PS50090"/>
    </source>
</evidence>
<evidence type="ECO:0000259" key="6">
    <source>
        <dbReference type="PROSITE" id="PS51294"/>
    </source>
</evidence>
<accession>A0AAV6WUB3</accession>
<dbReference type="EMBL" id="WHWC01000013">
    <property type="protein sequence ID" value="KAG8370615.1"/>
    <property type="molecule type" value="Genomic_DNA"/>
</dbReference>
<evidence type="ECO:0000256" key="2">
    <source>
        <dbReference type="ARBA" id="ARBA00023125"/>
    </source>
</evidence>
<dbReference type="Proteomes" id="UP000826271">
    <property type="component" value="Unassembled WGS sequence"/>
</dbReference>
<organism evidence="7 8">
    <name type="scientific">Buddleja alternifolia</name>
    <dbReference type="NCBI Taxonomy" id="168488"/>
    <lineage>
        <taxon>Eukaryota</taxon>
        <taxon>Viridiplantae</taxon>
        <taxon>Streptophyta</taxon>
        <taxon>Embryophyta</taxon>
        <taxon>Tracheophyta</taxon>
        <taxon>Spermatophyta</taxon>
        <taxon>Magnoliopsida</taxon>
        <taxon>eudicotyledons</taxon>
        <taxon>Gunneridae</taxon>
        <taxon>Pentapetalae</taxon>
        <taxon>asterids</taxon>
        <taxon>lamiids</taxon>
        <taxon>Lamiales</taxon>
        <taxon>Scrophulariaceae</taxon>
        <taxon>Buddlejeae</taxon>
        <taxon>Buddleja</taxon>
    </lineage>
</organism>
<dbReference type="PROSITE" id="PS51294">
    <property type="entry name" value="HTH_MYB"/>
    <property type="match status" value="1"/>
</dbReference>
<dbReference type="AlphaFoldDB" id="A0AAV6WUB3"/>
<comment type="caution">
    <text evidence="7">The sequence shown here is derived from an EMBL/GenBank/DDBJ whole genome shotgun (WGS) entry which is preliminary data.</text>
</comment>
<name>A0AAV6WUB3_9LAMI</name>
<dbReference type="Gene3D" id="1.10.10.60">
    <property type="entry name" value="Homeodomain-like"/>
    <property type="match status" value="1"/>
</dbReference>
<keyword evidence="2" id="KW-0238">DNA-binding</keyword>
<dbReference type="InterPro" id="IPR009057">
    <property type="entry name" value="Homeodomain-like_sf"/>
</dbReference>
<dbReference type="PROSITE" id="PS50090">
    <property type="entry name" value="MYB_LIKE"/>
    <property type="match status" value="1"/>
</dbReference>
<evidence type="ECO:0000256" key="3">
    <source>
        <dbReference type="ARBA" id="ARBA00023242"/>
    </source>
</evidence>
<dbReference type="CDD" id="cd00167">
    <property type="entry name" value="SANT"/>
    <property type="match status" value="1"/>
</dbReference>
<dbReference type="SUPFAM" id="SSF46689">
    <property type="entry name" value="Homeodomain-like"/>
    <property type="match status" value="1"/>
</dbReference>
<evidence type="ECO:0000313" key="8">
    <source>
        <dbReference type="Proteomes" id="UP000826271"/>
    </source>
</evidence>
<dbReference type="PANTHER" id="PTHR47999">
    <property type="entry name" value="TRANSCRIPTION FACTOR MYB8-RELATED-RELATED"/>
    <property type="match status" value="1"/>
</dbReference>
<dbReference type="SMART" id="SM00717">
    <property type="entry name" value="SANT"/>
    <property type="match status" value="1"/>
</dbReference>
<reference evidence="7" key="1">
    <citation type="submission" date="2019-10" db="EMBL/GenBank/DDBJ databases">
        <authorList>
            <person name="Zhang R."/>
            <person name="Pan Y."/>
            <person name="Wang J."/>
            <person name="Ma R."/>
            <person name="Yu S."/>
        </authorList>
    </citation>
    <scope>NUCLEOTIDE SEQUENCE</scope>
    <source>
        <strain evidence="7">LA-IB0</strain>
        <tissue evidence="7">Leaf</tissue>
    </source>
</reference>
<sequence>MCRCIAYRIKFLSLCNLIKGLLRCGKSCRLRWINYLRSDLKRGNITAAEEDIIINLHATMGNRWSLIAGYLPGRTDNEIKNYWNSHLSRKIQSFRRLIPNFIPPPLPPDSSSSSATVKTNKQTGGKTKKKKNKNSNNRKNTTPPKPPVILLCEQDQQITEEEDEVRINGGVEIMPTTPSPEKEELLSSSGSSHAHVEWQEKRININVFINSSSPPAEEGMGTVAGADQTEEIENRRRSLMLSNNSNNGMGSSGILCLDDMMADLNDFWSMEQEEEEDCLGITHTHDQELGTGIIINNNNNNIPGLLDNGGEFELDQLMRSPGPAGNNLWEWNWGQEENTTSMSSSSSWLWDSEKLGGGGGGDLERSFEMAEEDEKQNAILLSWFLS</sequence>
<feature type="compositionally biased region" description="Low complexity" evidence="4">
    <location>
        <begin position="109"/>
        <end position="125"/>
    </location>
</feature>